<reference evidence="2 3" key="1">
    <citation type="journal article" date="2014" name="Am. J. Bot.">
        <title>Genome assembly and annotation for red clover (Trifolium pratense; Fabaceae).</title>
        <authorList>
            <person name="Istvanek J."/>
            <person name="Jaros M."/>
            <person name="Krenek A."/>
            <person name="Repkova J."/>
        </authorList>
    </citation>
    <scope>NUCLEOTIDE SEQUENCE [LARGE SCALE GENOMIC DNA]</scope>
    <source>
        <strain evidence="3">cv. Tatra</strain>
        <tissue evidence="2">Young leaves</tissue>
    </source>
</reference>
<proteinExistence type="predicted"/>
<sequence>MASRNSEFLKNFWIPNHVLVPGSKVDHGEIDGDGPKCPVLVFVNSKSGGQLGGELLKTYRSLLKEKQVFDLGEETPDKVLSRIYANLENLKVQGCNLISVVAAIVLGVTVNCNFMAYVAGGDGTAGWLLGVVCDLKLSHSPPIATVPLGTGNNLPFAFGWVGNLISILCVSHETFKYI</sequence>
<dbReference type="SMART" id="SM00046">
    <property type="entry name" value="DAGKc"/>
    <property type="match status" value="1"/>
</dbReference>
<comment type="caution">
    <text evidence="2">The sequence shown here is derived from an EMBL/GenBank/DDBJ whole genome shotgun (WGS) entry which is preliminary data.</text>
</comment>
<dbReference type="GO" id="GO:0016020">
    <property type="term" value="C:membrane"/>
    <property type="evidence" value="ECO:0007669"/>
    <property type="project" value="TreeGrafter"/>
</dbReference>
<dbReference type="AlphaFoldDB" id="A0A2K3M3H0"/>
<dbReference type="Gene3D" id="3.40.50.10330">
    <property type="entry name" value="Probable inorganic polyphosphate/atp-NAD kinase, domain 1"/>
    <property type="match status" value="1"/>
</dbReference>
<organism evidence="2 3">
    <name type="scientific">Trifolium pratense</name>
    <name type="common">Red clover</name>
    <dbReference type="NCBI Taxonomy" id="57577"/>
    <lineage>
        <taxon>Eukaryota</taxon>
        <taxon>Viridiplantae</taxon>
        <taxon>Streptophyta</taxon>
        <taxon>Embryophyta</taxon>
        <taxon>Tracheophyta</taxon>
        <taxon>Spermatophyta</taxon>
        <taxon>Magnoliopsida</taxon>
        <taxon>eudicotyledons</taxon>
        <taxon>Gunneridae</taxon>
        <taxon>Pentapetalae</taxon>
        <taxon>rosids</taxon>
        <taxon>fabids</taxon>
        <taxon>Fabales</taxon>
        <taxon>Fabaceae</taxon>
        <taxon>Papilionoideae</taxon>
        <taxon>50 kb inversion clade</taxon>
        <taxon>NPAAA clade</taxon>
        <taxon>Hologalegina</taxon>
        <taxon>IRL clade</taxon>
        <taxon>Trifolieae</taxon>
        <taxon>Trifolium</taxon>
    </lineage>
</organism>
<keyword evidence="2" id="KW-0808">Transferase</keyword>
<dbReference type="SUPFAM" id="SSF111331">
    <property type="entry name" value="NAD kinase/diacylglycerol kinase-like"/>
    <property type="match status" value="1"/>
</dbReference>
<evidence type="ECO:0000313" key="3">
    <source>
        <dbReference type="Proteomes" id="UP000236291"/>
    </source>
</evidence>
<name>A0A2K3M3H0_TRIPR</name>
<feature type="domain" description="DAGKc" evidence="1">
    <location>
        <begin position="34"/>
        <end position="178"/>
    </location>
</feature>
<dbReference type="InterPro" id="IPR016064">
    <property type="entry name" value="NAD/diacylglycerol_kinase_sf"/>
</dbReference>
<accession>A0A2K3M3H0</accession>
<dbReference type="GO" id="GO:0004143">
    <property type="term" value="F:ATP-dependent diacylglycerol kinase activity"/>
    <property type="evidence" value="ECO:0007669"/>
    <property type="project" value="InterPro"/>
</dbReference>
<dbReference type="EMBL" id="ASHM01048521">
    <property type="protein sequence ID" value="PNX85342.1"/>
    <property type="molecule type" value="Genomic_DNA"/>
</dbReference>
<dbReference type="PANTHER" id="PTHR11255">
    <property type="entry name" value="DIACYLGLYCEROL KINASE"/>
    <property type="match status" value="1"/>
</dbReference>
<gene>
    <name evidence="2" type="ORF">L195_g041410</name>
</gene>
<dbReference type="InterPro" id="IPR017438">
    <property type="entry name" value="ATP-NAD_kinase_N"/>
</dbReference>
<reference evidence="2 3" key="2">
    <citation type="journal article" date="2017" name="Front. Plant Sci.">
        <title>Gene Classification and Mining of Molecular Markers Useful in Red Clover (Trifolium pratense) Breeding.</title>
        <authorList>
            <person name="Istvanek J."/>
            <person name="Dluhosova J."/>
            <person name="Dluhos P."/>
            <person name="Patkova L."/>
            <person name="Nedelnik J."/>
            <person name="Repkova J."/>
        </authorList>
    </citation>
    <scope>NUCLEOTIDE SEQUENCE [LARGE SCALE GENOMIC DNA]</scope>
    <source>
        <strain evidence="3">cv. Tatra</strain>
        <tissue evidence="2">Young leaves</tissue>
    </source>
</reference>
<dbReference type="GO" id="GO:0007165">
    <property type="term" value="P:signal transduction"/>
    <property type="evidence" value="ECO:0007669"/>
    <property type="project" value="InterPro"/>
</dbReference>
<keyword evidence="2" id="KW-0418">Kinase</keyword>
<dbReference type="PANTHER" id="PTHR11255:SF98">
    <property type="entry name" value="DIACYLGLYCEROL KINASE 5"/>
    <property type="match status" value="1"/>
</dbReference>
<dbReference type="STRING" id="57577.A0A2K3M3H0"/>
<evidence type="ECO:0000259" key="1">
    <source>
        <dbReference type="PROSITE" id="PS50146"/>
    </source>
</evidence>
<evidence type="ECO:0000313" key="2">
    <source>
        <dbReference type="EMBL" id="PNX85342.1"/>
    </source>
</evidence>
<dbReference type="PROSITE" id="PS50146">
    <property type="entry name" value="DAGK"/>
    <property type="match status" value="1"/>
</dbReference>
<dbReference type="Proteomes" id="UP000236291">
    <property type="component" value="Unassembled WGS sequence"/>
</dbReference>
<dbReference type="InterPro" id="IPR037607">
    <property type="entry name" value="DGK"/>
</dbReference>
<protein>
    <submittedName>
        <fullName evidence="2">Diacylglycerol kinase iota-like protein</fullName>
    </submittedName>
</protein>
<dbReference type="Pfam" id="PF00781">
    <property type="entry name" value="DAGK_cat"/>
    <property type="match status" value="1"/>
</dbReference>
<dbReference type="InterPro" id="IPR001206">
    <property type="entry name" value="Diacylglycerol_kinase_cat_dom"/>
</dbReference>